<comment type="similarity">
    <text evidence="2 9">Belongs to the glycosyl hydrolase 28 family.</text>
</comment>
<accession>A0A6A2XMT3</accession>
<protein>
    <submittedName>
        <fullName evidence="11">Polygalacturonase</fullName>
    </submittedName>
</protein>
<evidence type="ECO:0000256" key="6">
    <source>
        <dbReference type="ARBA" id="ARBA00023295"/>
    </source>
</evidence>
<sequence length="429" mass="46681">MFLKTHCLPLLFTLISLSSCFSIGSYIKDPFHVDFGHGRAYHRLTSYRPYFPTFGHVPNGRNYRNPYSANRFDYNAKVHGPTTPKIVNVDDFGAKANGGDDSQAFEQAWKYACSSSQGATMVVPKQKTYRLKPINFSGPCKSPLVLKIYGTIKATVDHSDYEDNGRRWLYFDNVQNLRVEGGGTIDGSGRTWWEKSCKINEALPCKEAPTAVTFNECTNLRVKAPGNSPNTDGIHVTGTQNININNCVIGTGDDCISIVSGSKNVHATGITCGPGHGISIGSLGAGNSAAFVSNVIVNKATLSGTSNGVRIKTWQGGSGYARNIKFKNIVMNNVTNPIIIDQNYCDQQKPCHKQGSAVQVSDVLYQNIRGTSASGVAMKFDCSRSVPCRGIYLQNVALRAEEEDNTQASCANVRLSYRGDVSPPCSSRN</sequence>
<keyword evidence="5 9" id="KW-0378">Hydrolase</keyword>
<dbReference type="PANTHER" id="PTHR31375">
    <property type="match status" value="1"/>
</dbReference>
<organism evidence="11 12">
    <name type="scientific">Hibiscus syriacus</name>
    <name type="common">Rose of Sharon</name>
    <dbReference type="NCBI Taxonomy" id="106335"/>
    <lineage>
        <taxon>Eukaryota</taxon>
        <taxon>Viridiplantae</taxon>
        <taxon>Streptophyta</taxon>
        <taxon>Embryophyta</taxon>
        <taxon>Tracheophyta</taxon>
        <taxon>Spermatophyta</taxon>
        <taxon>Magnoliopsida</taxon>
        <taxon>eudicotyledons</taxon>
        <taxon>Gunneridae</taxon>
        <taxon>Pentapetalae</taxon>
        <taxon>rosids</taxon>
        <taxon>malvids</taxon>
        <taxon>Malvales</taxon>
        <taxon>Malvaceae</taxon>
        <taxon>Malvoideae</taxon>
        <taxon>Hibiscus</taxon>
    </lineage>
</organism>
<evidence type="ECO:0000256" key="7">
    <source>
        <dbReference type="ARBA" id="ARBA00023316"/>
    </source>
</evidence>
<name>A0A6A2XMT3_HIBSY</name>
<evidence type="ECO:0000256" key="10">
    <source>
        <dbReference type="SAM" id="SignalP"/>
    </source>
</evidence>
<dbReference type="PROSITE" id="PS00502">
    <property type="entry name" value="POLYGALACTURONASE"/>
    <property type="match status" value="1"/>
</dbReference>
<evidence type="ECO:0000256" key="3">
    <source>
        <dbReference type="ARBA" id="ARBA00022512"/>
    </source>
</evidence>
<dbReference type="Pfam" id="PF00295">
    <property type="entry name" value="Glyco_hydro_28"/>
    <property type="match status" value="1"/>
</dbReference>
<dbReference type="PROSITE" id="PS51257">
    <property type="entry name" value="PROKAR_LIPOPROTEIN"/>
    <property type="match status" value="1"/>
</dbReference>
<evidence type="ECO:0000313" key="12">
    <source>
        <dbReference type="Proteomes" id="UP000436088"/>
    </source>
</evidence>
<dbReference type="GO" id="GO:0005975">
    <property type="term" value="P:carbohydrate metabolic process"/>
    <property type="evidence" value="ECO:0007669"/>
    <property type="project" value="InterPro"/>
</dbReference>
<evidence type="ECO:0000313" key="11">
    <source>
        <dbReference type="EMBL" id="KAE8676812.1"/>
    </source>
</evidence>
<keyword evidence="12" id="KW-1185">Reference proteome</keyword>
<evidence type="ECO:0000256" key="4">
    <source>
        <dbReference type="ARBA" id="ARBA00022525"/>
    </source>
</evidence>
<keyword evidence="7" id="KW-0961">Cell wall biogenesis/degradation</keyword>
<reference evidence="11" key="1">
    <citation type="submission" date="2019-09" db="EMBL/GenBank/DDBJ databases">
        <title>Draft genome information of white flower Hibiscus syriacus.</title>
        <authorList>
            <person name="Kim Y.-M."/>
        </authorList>
    </citation>
    <scope>NUCLEOTIDE SEQUENCE [LARGE SCALE GENOMIC DNA]</scope>
    <source>
        <strain evidence="11">YM2019G1</strain>
    </source>
</reference>
<gene>
    <name evidence="11" type="ORF">F3Y22_tig00111582pilonHSYRG01268</name>
</gene>
<comment type="subcellular location">
    <subcellularLocation>
        <location evidence="1">Secreted</location>
        <location evidence="1">Cell wall</location>
    </subcellularLocation>
</comment>
<keyword evidence="10" id="KW-0732">Signal</keyword>
<evidence type="ECO:0000256" key="9">
    <source>
        <dbReference type="RuleBase" id="RU361169"/>
    </source>
</evidence>
<feature type="active site" evidence="8">
    <location>
        <position position="276"/>
    </location>
</feature>
<feature type="signal peptide" evidence="10">
    <location>
        <begin position="1"/>
        <end position="20"/>
    </location>
</feature>
<keyword evidence="6 9" id="KW-0326">Glycosidase</keyword>
<dbReference type="GO" id="GO:0004650">
    <property type="term" value="F:polygalacturonase activity"/>
    <property type="evidence" value="ECO:0007669"/>
    <property type="project" value="InterPro"/>
</dbReference>
<evidence type="ECO:0000256" key="1">
    <source>
        <dbReference type="ARBA" id="ARBA00004191"/>
    </source>
</evidence>
<dbReference type="EMBL" id="VEPZ02001375">
    <property type="protein sequence ID" value="KAE8676812.1"/>
    <property type="molecule type" value="Genomic_DNA"/>
</dbReference>
<evidence type="ECO:0000256" key="2">
    <source>
        <dbReference type="ARBA" id="ARBA00008834"/>
    </source>
</evidence>
<dbReference type="SUPFAM" id="SSF51126">
    <property type="entry name" value="Pectin lyase-like"/>
    <property type="match status" value="1"/>
</dbReference>
<evidence type="ECO:0000256" key="5">
    <source>
        <dbReference type="ARBA" id="ARBA00022801"/>
    </source>
</evidence>
<dbReference type="FunFam" id="2.160.20.10:FF:000111">
    <property type="entry name" value="Pectin lyase-like superfamily protein"/>
    <property type="match status" value="1"/>
</dbReference>
<dbReference type="Proteomes" id="UP000436088">
    <property type="component" value="Unassembled WGS sequence"/>
</dbReference>
<keyword evidence="4" id="KW-0964">Secreted</keyword>
<feature type="chain" id="PRO_5025614495" evidence="10">
    <location>
        <begin position="21"/>
        <end position="429"/>
    </location>
</feature>
<dbReference type="InterPro" id="IPR000743">
    <property type="entry name" value="Glyco_hydro_28"/>
</dbReference>
<dbReference type="AlphaFoldDB" id="A0A6A2XMT3"/>
<comment type="caution">
    <text evidence="11">The sequence shown here is derived from an EMBL/GenBank/DDBJ whole genome shotgun (WGS) entry which is preliminary data.</text>
</comment>
<evidence type="ECO:0000256" key="8">
    <source>
        <dbReference type="PROSITE-ProRule" id="PRU10052"/>
    </source>
</evidence>
<dbReference type="Gene3D" id="2.160.20.10">
    <property type="entry name" value="Single-stranded right-handed beta-helix, Pectin lyase-like"/>
    <property type="match status" value="2"/>
</dbReference>
<dbReference type="InterPro" id="IPR012334">
    <property type="entry name" value="Pectin_lyas_fold"/>
</dbReference>
<keyword evidence="3" id="KW-0134">Cell wall</keyword>
<proteinExistence type="inferred from homology"/>
<dbReference type="InterPro" id="IPR011050">
    <property type="entry name" value="Pectin_lyase_fold/virulence"/>
</dbReference>
<dbReference type="GO" id="GO:0071555">
    <property type="term" value="P:cell wall organization"/>
    <property type="evidence" value="ECO:0007669"/>
    <property type="project" value="UniProtKB-KW"/>
</dbReference>